<dbReference type="eggNOG" id="KOG0987">
    <property type="taxonomic scope" value="Eukaryota"/>
</dbReference>
<gene>
    <name evidence="3" type="ORF">POPTR_009G114400</name>
</gene>
<name>B9HRP7_POPTR</name>
<dbReference type="AlphaFoldDB" id="B9HRP7"/>
<dbReference type="PANTHER" id="PTHR33731">
    <property type="entry name" value="PROTEIN, PUTATIVE-RELATED"/>
    <property type="match status" value="1"/>
</dbReference>
<evidence type="ECO:0000313" key="3">
    <source>
        <dbReference type="EMBL" id="PNT20822.1"/>
    </source>
</evidence>
<dbReference type="KEGG" id="pop:7464037"/>
<evidence type="ECO:0000313" key="4">
    <source>
        <dbReference type="Proteomes" id="UP000006729"/>
    </source>
</evidence>
<keyword evidence="2" id="KW-0812">Transmembrane</keyword>
<dbReference type="EMBL" id="CM009298">
    <property type="protein sequence ID" value="PNT20822.1"/>
    <property type="molecule type" value="Genomic_DNA"/>
</dbReference>
<dbReference type="FunCoup" id="B9HRP7">
    <property type="interactions" value="19"/>
</dbReference>
<feature type="transmembrane region" description="Helical" evidence="2">
    <location>
        <begin position="27"/>
        <end position="46"/>
    </location>
</feature>
<evidence type="ECO:0000256" key="1">
    <source>
        <dbReference type="SAM" id="MobiDB-lite"/>
    </source>
</evidence>
<sequence length="131" mass="15439">MVEISLSLRDLATIQDKVRVAKSKCRILYMKSFLFFLVLLSFLSFVELNHARKEPRENYWKSMTKDQPIPGAIRDLFVQDPAAGADKMNHFVKDFDTKHNAIIYHSHEKDKLKEKKSMNPTNTWDHEKEKE</sequence>
<dbReference type="HOGENOM" id="CLU_052429_1_0_1"/>
<keyword evidence="2" id="KW-1133">Transmembrane helix</keyword>
<feature type="compositionally biased region" description="Basic and acidic residues" evidence="1">
    <location>
        <begin position="108"/>
        <end position="117"/>
    </location>
</feature>
<dbReference type="Proteomes" id="UP000006729">
    <property type="component" value="Chromosome 9"/>
</dbReference>
<proteinExistence type="predicted"/>
<evidence type="ECO:0008006" key="5">
    <source>
        <dbReference type="Google" id="ProtNLM"/>
    </source>
</evidence>
<feature type="region of interest" description="Disordered" evidence="1">
    <location>
        <begin position="108"/>
        <end position="131"/>
    </location>
</feature>
<dbReference type="OrthoDB" id="1734141at2759"/>
<reference evidence="3 4" key="1">
    <citation type="journal article" date="2006" name="Science">
        <title>The genome of black cottonwood, Populus trichocarpa (Torr. &amp; Gray).</title>
        <authorList>
            <person name="Tuskan G.A."/>
            <person name="Difazio S."/>
            <person name="Jansson S."/>
            <person name="Bohlmann J."/>
            <person name="Grigoriev I."/>
            <person name="Hellsten U."/>
            <person name="Putnam N."/>
            <person name="Ralph S."/>
            <person name="Rombauts S."/>
            <person name="Salamov A."/>
            <person name="Schein J."/>
            <person name="Sterck L."/>
            <person name="Aerts A."/>
            <person name="Bhalerao R.R."/>
            <person name="Bhalerao R.P."/>
            <person name="Blaudez D."/>
            <person name="Boerjan W."/>
            <person name="Brun A."/>
            <person name="Brunner A."/>
            <person name="Busov V."/>
            <person name="Campbell M."/>
            <person name="Carlson J."/>
            <person name="Chalot M."/>
            <person name="Chapman J."/>
            <person name="Chen G.L."/>
            <person name="Cooper D."/>
            <person name="Coutinho P.M."/>
            <person name="Couturier J."/>
            <person name="Covert S."/>
            <person name="Cronk Q."/>
            <person name="Cunningham R."/>
            <person name="Davis J."/>
            <person name="Degroeve S."/>
            <person name="Dejardin A."/>
            <person name="Depamphilis C."/>
            <person name="Detter J."/>
            <person name="Dirks B."/>
            <person name="Dubchak I."/>
            <person name="Duplessis S."/>
            <person name="Ehlting J."/>
            <person name="Ellis B."/>
            <person name="Gendler K."/>
            <person name="Goodstein D."/>
            <person name="Gribskov M."/>
            <person name="Grimwood J."/>
            <person name="Groover A."/>
            <person name="Gunter L."/>
            <person name="Hamberger B."/>
            <person name="Heinze B."/>
            <person name="Helariutta Y."/>
            <person name="Henrissat B."/>
            <person name="Holligan D."/>
            <person name="Holt R."/>
            <person name="Huang W."/>
            <person name="Islam-Faridi N."/>
            <person name="Jones S."/>
            <person name="Jones-Rhoades M."/>
            <person name="Jorgensen R."/>
            <person name="Joshi C."/>
            <person name="Kangasjarvi J."/>
            <person name="Karlsson J."/>
            <person name="Kelleher C."/>
            <person name="Kirkpatrick R."/>
            <person name="Kirst M."/>
            <person name="Kohler A."/>
            <person name="Kalluri U."/>
            <person name="Larimer F."/>
            <person name="Leebens-Mack J."/>
            <person name="Leple J.C."/>
            <person name="Locascio P."/>
            <person name="Lou Y."/>
            <person name="Lucas S."/>
            <person name="Martin F."/>
            <person name="Montanini B."/>
            <person name="Napoli C."/>
            <person name="Nelson D.R."/>
            <person name="Nelson C."/>
            <person name="Nieminen K."/>
            <person name="Nilsson O."/>
            <person name="Pereda V."/>
            <person name="Peter G."/>
            <person name="Philippe R."/>
            <person name="Pilate G."/>
            <person name="Poliakov A."/>
            <person name="Razumovskaya J."/>
            <person name="Richardson P."/>
            <person name="Rinaldi C."/>
            <person name="Ritland K."/>
            <person name="Rouze P."/>
            <person name="Ryaboy D."/>
            <person name="Schmutz J."/>
            <person name="Schrader J."/>
            <person name="Segerman B."/>
            <person name="Shin H."/>
            <person name="Siddiqui A."/>
            <person name="Sterky F."/>
            <person name="Terry A."/>
            <person name="Tsai C.J."/>
            <person name="Uberbacher E."/>
            <person name="Unneberg P."/>
            <person name="Vahala J."/>
            <person name="Wall K."/>
            <person name="Wessler S."/>
            <person name="Yang G."/>
            <person name="Yin T."/>
            <person name="Douglas C."/>
            <person name="Marra M."/>
            <person name="Sandberg G."/>
            <person name="Van de Peer Y."/>
            <person name="Rokhsar D."/>
        </authorList>
    </citation>
    <scope>NUCLEOTIDE SEQUENCE [LARGE SCALE GENOMIC DNA]</scope>
    <source>
        <strain evidence="4">cv. Nisqually</strain>
    </source>
</reference>
<accession>B9HRP7</accession>
<dbReference type="PANTHER" id="PTHR33731:SF17">
    <property type="entry name" value="ORGAN-SPECIFIC PROTEIN P4-LIKE"/>
    <property type="match status" value="1"/>
</dbReference>
<organism evidence="3 4">
    <name type="scientific">Populus trichocarpa</name>
    <name type="common">Western balsam poplar</name>
    <name type="synonym">Populus balsamifera subsp. trichocarpa</name>
    <dbReference type="NCBI Taxonomy" id="3694"/>
    <lineage>
        <taxon>Eukaryota</taxon>
        <taxon>Viridiplantae</taxon>
        <taxon>Streptophyta</taxon>
        <taxon>Embryophyta</taxon>
        <taxon>Tracheophyta</taxon>
        <taxon>Spermatophyta</taxon>
        <taxon>Magnoliopsida</taxon>
        <taxon>eudicotyledons</taxon>
        <taxon>Gunneridae</taxon>
        <taxon>Pentapetalae</taxon>
        <taxon>rosids</taxon>
        <taxon>fabids</taxon>
        <taxon>Malpighiales</taxon>
        <taxon>Salicaceae</taxon>
        <taxon>Saliceae</taxon>
        <taxon>Populus</taxon>
    </lineage>
</organism>
<keyword evidence="4" id="KW-1185">Reference proteome</keyword>
<protein>
    <recommendedName>
        <fullName evidence="5">Organ specific protein</fullName>
    </recommendedName>
</protein>
<dbReference type="STRING" id="3694.B9HRP7"/>
<keyword evidence="2" id="KW-0472">Membrane</keyword>
<evidence type="ECO:0000256" key="2">
    <source>
        <dbReference type="SAM" id="Phobius"/>
    </source>
</evidence>
<dbReference type="InParanoid" id="B9HRP7"/>